<keyword evidence="4" id="KW-1185">Reference proteome</keyword>
<name>A0A016W0T6_9BILA</name>
<protein>
    <submittedName>
        <fullName evidence="3">Uncharacterized protein</fullName>
    </submittedName>
</protein>
<comment type="caution">
    <text evidence="3">The sequence shown here is derived from an EMBL/GenBank/DDBJ whole genome shotgun (WGS) entry which is preliminary data.</text>
</comment>
<feature type="compositionally biased region" description="Basic and acidic residues" evidence="2">
    <location>
        <begin position="23"/>
        <end position="33"/>
    </location>
</feature>
<sequence length="394" mass="43927">MSSPSVSEFQRKTRSMTAVESEGSDRGTPDDVSKALQQLRADKKTPVFSKTIANNMAAVQDRLSSVLAENQELHQQVNSLRDENISLKRALADAEAKQSSHVSAHELNSSKVDSAVDEKERLTSIVIHGISESISSKSTVKANYDYAVINDLLDHLDNECVPQGVYRLEATETTSGGKSISYEICLYAWSCSSLLLISGVRLLISTASTIFRFNGFSKKTVFILFYMSGSAAGHVLEPPDCGKYNNWTYNYTQTSRIVFAEEYEKIVHHWVQYVCSLEKLARENFTASESELKNNVTFNKKTTCQGFAHEKNKGDGNEKMKGAVKNETKEEAGTEKYKGNPLNIFTLAREAFKKWNETSTNTLEDATLYGCHYNRNETTGRVVCLFCKGTSGER</sequence>
<accession>A0A016W0T6</accession>
<evidence type="ECO:0000256" key="2">
    <source>
        <dbReference type="SAM" id="MobiDB-lite"/>
    </source>
</evidence>
<feature type="region of interest" description="Disordered" evidence="2">
    <location>
        <begin position="1"/>
        <end position="34"/>
    </location>
</feature>
<dbReference type="Proteomes" id="UP000024635">
    <property type="component" value="Unassembled WGS sequence"/>
</dbReference>
<organism evidence="3 4">
    <name type="scientific">Ancylostoma ceylanicum</name>
    <dbReference type="NCBI Taxonomy" id="53326"/>
    <lineage>
        <taxon>Eukaryota</taxon>
        <taxon>Metazoa</taxon>
        <taxon>Ecdysozoa</taxon>
        <taxon>Nematoda</taxon>
        <taxon>Chromadorea</taxon>
        <taxon>Rhabditida</taxon>
        <taxon>Rhabditina</taxon>
        <taxon>Rhabditomorpha</taxon>
        <taxon>Strongyloidea</taxon>
        <taxon>Ancylostomatidae</taxon>
        <taxon>Ancylostomatinae</taxon>
        <taxon>Ancylostoma</taxon>
    </lineage>
</organism>
<keyword evidence="1" id="KW-0175">Coiled coil</keyword>
<gene>
    <name evidence="3" type="primary">Acey_s0003.g1678</name>
    <name evidence="3" type="ORF">Y032_0003g1678</name>
</gene>
<feature type="coiled-coil region" evidence="1">
    <location>
        <begin position="56"/>
        <end position="97"/>
    </location>
</feature>
<dbReference type="AlphaFoldDB" id="A0A016W0T6"/>
<dbReference type="EMBL" id="JARK01001339">
    <property type="protein sequence ID" value="EYC32593.1"/>
    <property type="molecule type" value="Genomic_DNA"/>
</dbReference>
<evidence type="ECO:0000256" key="1">
    <source>
        <dbReference type="SAM" id="Coils"/>
    </source>
</evidence>
<evidence type="ECO:0000313" key="4">
    <source>
        <dbReference type="Proteomes" id="UP000024635"/>
    </source>
</evidence>
<proteinExistence type="predicted"/>
<reference evidence="4" key="1">
    <citation type="journal article" date="2015" name="Nat. Genet.">
        <title>The genome and transcriptome of the zoonotic hookworm Ancylostoma ceylanicum identify infection-specific gene families.</title>
        <authorList>
            <person name="Schwarz E.M."/>
            <person name="Hu Y."/>
            <person name="Antoshechkin I."/>
            <person name="Miller M.M."/>
            <person name="Sternberg P.W."/>
            <person name="Aroian R.V."/>
        </authorList>
    </citation>
    <scope>NUCLEOTIDE SEQUENCE</scope>
    <source>
        <strain evidence="4">HY135</strain>
    </source>
</reference>
<evidence type="ECO:0000313" key="3">
    <source>
        <dbReference type="EMBL" id="EYC32593.1"/>
    </source>
</evidence>